<name>A7HZY5_CAMHC</name>
<evidence type="ECO:0000313" key="1">
    <source>
        <dbReference type="EMBL" id="ABS50997.1"/>
    </source>
</evidence>
<evidence type="ECO:0000313" key="2">
    <source>
        <dbReference type="Proteomes" id="UP000002407"/>
    </source>
</evidence>
<dbReference type="RefSeq" id="WP_012108107.1">
    <property type="nucleotide sequence ID" value="NC_009714.1"/>
</dbReference>
<keyword evidence="2" id="KW-1185">Reference proteome</keyword>
<reference evidence="2" key="1">
    <citation type="submission" date="2007-07" db="EMBL/GenBank/DDBJ databases">
        <title>Complete genome sequence of Campylobacter hominis ATCC BAA-381, a commensal isolated from the human gastrointestinal tract.</title>
        <authorList>
            <person name="Fouts D.E."/>
            <person name="Mongodin E.F."/>
            <person name="Puiu D."/>
            <person name="Sebastian Y."/>
            <person name="Miller W.G."/>
            <person name="Mandrell R.E."/>
            <person name="Nelson K.E."/>
        </authorList>
    </citation>
    <scope>NUCLEOTIDE SEQUENCE [LARGE SCALE GENOMIC DNA]</scope>
    <source>
        <strain evidence="2">ATCC BAA-381 / LMG 19568 / NCTC 13146 / CH001A</strain>
    </source>
</reference>
<dbReference type="STRING" id="360107.CHAB381_0219"/>
<protein>
    <submittedName>
        <fullName evidence="1">Putative periplasmic protein</fullName>
    </submittedName>
</protein>
<organism evidence="1 2">
    <name type="scientific">Campylobacter hominis (strain ATCC BAA-381 / DSM 21671 / CCUG 45161 / LMG 19568 / NCTC 13146 / CH001A)</name>
    <dbReference type="NCBI Taxonomy" id="360107"/>
    <lineage>
        <taxon>Bacteria</taxon>
        <taxon>Pseudomonadati</taxon>
        <taxon>Campylobacterota</taxon>
        <taxon>Epsilonproteobacteria</taxon>
        <taxon>Campylobacterales</taxon>
        <taxon>Campylobacteraceae</taxon>
        <taxon>Campylobacter</taxon>
    </lineage>
</organism>
<sequence>MKYFWLIFVFVSEIFAANAVEILQNFKLNSQNFNENELKDENLNPDFDKISQILKQNKRFYIFDEISQNTEISDKNETKDKNLASDENQTDFDKKSVHFSSEDYIYEPKNIGGESLDGEIIENHFSWPQKKIIENKINFNNENEIKMHFVSNIKAPILLKSIEFLMQKSENSDYKITELNYSKTPFVGVSIGLKNLGENNATLKNIQTNEQIAEILSKFYKISKDNGIFIKNFYCNAEKSYVFELDLSQVNLNTATQKENFFKNKKNIFLNVSDYFFVDIIPKQKTKLEVIFFDKFLNIIYEKKSNKPVLSFKQKMPKNAYYLQICNNEKPQNLKNLKVKFN</sequence>
<proteinExistence type="predicted"/>
<dbReference type="AlphaFoldDB" id="A7HZY5"/>
<dbReference type="KEGG" id="cha:CHAB381_0219"/>
<dbReference type="EMBL" id="CP000776">
    <property type="protein sequence ID" value="ABS50997.1"/>
    <property type="molecule type" value="Genomic_DNA"/>
</dbReference>
<dbReference type="HOGENOM" id="CLU_810586_0_0_7"/>
<accession>A7HZY5</accession>
<gene>
    <name evidence="1" type="ordered locus">CHAB381_0219</name>
</gene>
<dbReference type="Proteomes" id="UP000002407">
    <property type="component" value="Chromosome"/>
</dbReference>